<dbReference type="Gene3D" id="3.40.50.1240">
    <property type="entry name" value="Phosphoglycerate mutase-like"/>
    <property type="match status" value="1"/>
</dbReference>
<dbReference type="SUPFAM" id="SSF53254">
    <property type="entry name" value="Phosphoglycerate mutase-like"/>
    <property type="match status" value="1"/>
</dbReference>
<evidence type="ECO:0000256" key="2">
    <source>
        <dbReference type="ARBA" id="ARBA00008422"/>
    </source>
</evidence>
<comment type="similarity">
    <text evidence="2">Belongs to the histidine acid phosphatase family. MINPP1 subfamily.</text>
</comment>
<keyword evidence="16" id="KW-1185">Reference proteome</keyword>
<evidence type="ECO:0000313" key="15">
    <source>
        <dbReference type="EMBL" id="MBC3918391.1"/>
    </source>
</evidence>
<feature type="signal peptide" evidence="14">
    <location>
        <begin position="1"/>
        <end position="25"/>
    </location>
</feature>
<comment type="catalytic activity">
    <reaction evidence="10">
        <text>1D-myo-inositol 1,2,5,6-tetrakisphosphate + H2O = 1D-myo-inositol 1,2,6-trisphosphate + phosphate</text>
        <dbReference type="Rhea" id="RHEA:77119"/>
        <dbReference type="ChEBI" id="CHEBI:15377"/>
        <dbReference type="ChEBI" id="CHEBI:43474"/>
        <dbReference type="ChEBI" id="CHEBI:195535"/>
        <dbReference type="ChEBI" id="CHEBI:195537"/>
        <dbReference type="EC" id="3.1.3.62"/>
    </reaction>
    <physiologicalReaction direction="left-to-right" evidence="10">
        <dbReference type="Rhea" id="RHEA:77120"/>
    </physiologicalReaction>
</comment>
<gene>
    <name evidence="15" type="ORF">H8L32_12940</name>
</gene>
<dbReference type="RefSeq" id="WP_186947665.1">
    <property type="nucleotide sequence ID" value="NZ_JACOGF010000006.1"/>
</dbReference>
<name>A0ABR6ZR69_9BURK</name>
<reference evidence="15 16" key="1">
    <citation type="submission" date="2020-08" db="EMBL/GenBank/DDBJ databases">
        <title>Novel species isolated from subtropical streams in China.</title>
        <authorList>
            <person name="Lu H."/>
        </authorList>
    </citation>
    <scope>NUCLEOTIDE SEQUENCE [LARGE SCALE GENOMIC DNA]</scope>
    <source>
        <strain evidence="15 16">CY18W</strain>
    </source>
</reference>
<sequence>MKPIFYPVYTLLSCILFGLSNTAGANAQGQVTDPVVERYYQTKTPYQARQTLATYQALPSGYSAVYTQMLARHGSRGLTGPKSDLALYNLWLLAQKDDALTALGTKLGPDIFKLMQANLLLGYGIKGISKPGYGNETQQGINEHLQLAERMYQRLPALFSTATEAQKSRKIIVLTSGKDRAVDSGYFFVQSLIRQQASLQNVVVFPPSLAPAAEQDHQSRPVGTDRFLLYFHKLGSSQDKVSDPADPLFATYQASQAYQRYAKSSELRSREEAVLRQPQLAVAARVVLQALFKPAFIAALDQGKYHVSNEGSYSFTSSDGKFTDTLRGDGDTEISSSVEAAMALYDLYSAAADMQAELNADFTVYIQPAQASIFASVNDGLSFYAKGPGMIENADVTYRMAGTLLKDFFDEVDAIAKGDMSHAAKLRFAHAETVIPMAAILGIKTMSEQQPRNIPYSYESNPWRGEKVAPMAANIQWDVYRNAQGHTLVKMYYNEKETHFKTECDAAQILPGSFFYDYAGLKNCYLHQMPAGQKK</sequence>
<evidence type="ECO:0000256" key="14">
    <source>
        <dbReference type="SAM" id="SignalP"/>
    </source>
</evidence>
<dbReference type="PANTHER" id="PTHR20963">
    <property type="entry name" value="MULTIPLE INOSITOL POLYPHOSPHATE PHOSPHATASE-RELATED"/>
    <property type="match status" value="1"/>
</dbReference>
<evidence type="ECO:0000256" key="1">
    <source>
        <dbReference type="ARBA" id="ARBA00004370"/>
    </source>
</evidence>
<evidence type="ECO:0000256" key="11">
    <source>
        <dbReference type="ARBA" id="ARBA00043671"/>
    </source>
</evidence>
<evidence type="ECO:0000256" key="7">
    <source>
        <dbReference type="ARBA" id="ARBA00022801"/>
    </source>
</evidence>
<dbReference type="InterPro" id="IPR000560">
    <property type="entry name" value="His_Pase_clade-2"/>
</dbReference>
<evidence type="ECO:0000256" key="3">
    <source>
        <dbReference type="ARBA" id="ARBA00012976"/>
    </source>
</evidence>
<dbReference type="InterPro" id="IPR029033">
    <property type="entry name" value="His_PPase_superfam"/>
</dbReference>
<evidence type="ECO:0000256" key="5">
    <source>
        <dbReference type="ARBA" id="ARBA00018097"/>
    </source>
</evidence>
<accession>A0ABR6ZR69</accession>
<comment type="catalytic activity">
    <reaction evidence="11">
        <text>1D-myo-inositol 1,2,4,5,6-pentakisphosphate + H2O = 1D-myo-inositol 1,2,5,6-tetrakisphosphate + phosphate</text>
        <dbReference type="Rhea" id="RHEA:77115"/>
        <dbReference type="ChEBI" id="CHEBI:15377"/>
        <dbReference type="ChEBI" id="CHEBI:43474"/>
        <dbReference type="ChEBI" id="CHEBI:57798"/>
        <dbReference type="ChEBI" id="CHEBI:195535"/>
        <dbReference type="EC" id="3.1.3.62"/>
    </reaction>
    <physiologicalReaction direction="left-to-right" evidence="11">
        <dbReference type="Rhea" id="RHEA:77116"/>
    </physiologicalReaction>
</comment>
<evidence type="ECO:0000256" key="4">
    <source>
        <dbReference type="ARBA" id="ARBA00013040"/>
    </source>
</evidence>
<evidence type="ECO:0000256" key="6">
    <source>
        <dbReference type="ARBA" id="ARBA00022729"/>
    </source>
</evidence>
<dbReference type="EMBL" id="JACOGF010000006">
    <property type="protein sequence ID" value="MBC3918391.1"/>
    <property type="molecule type" value="Genomic_DNA"/>
</dbReference>
<keyword evidence="7" id="KW-0378">Hydrolase</keyword>
<dbReference type="Pfam" id="PF00328">
    <property type="entry name" value="His_Phos_2"/>
    <property type="match status" value="1"/>
</dbReference>
<comment type="subcellular location">
    <subcellularLocation>
        <location evidence="1">Membrane</location>
    </subcellularLocation>
</comment>
<dbReference type="Proteomes" id="UP000650424">
    <property type="component" value="Unassembled WGS sequence"/>
</dbReference>
<dbReference type="EC" id="3.1.3.62" evidence="4"/>
<dbReference type="PANTHER" id="PTHR20963:SF8">
    <property type="entry name" value="MULTIPLE INOSITOL POLYPHOSPHATE PHOSPHATASE 1"/>
    <property type="match status" value="1"/>
</dbReference>
<keyword evidence="8" id="KW-0472">Membrane</keyword>
<evidence type="ECO:0000256" key="12">
    <source>
        <dbReference type="ARBA" id="ARBA00043691"/>
    </source>
</evidence>
<proteinExistence type="inferred from homology"/>
<comment type="catalytic activity">
    <reaction evidence="12">
        <text>1D-myo-inositol hexakisphosphate + H2O = 1D-myo-inositol 1,2,4,5,6-pentakisphosphate + phosphate</text>
        <dbReference type="Rhea" id="RHEA:16989"/>
        <dbReference type="ChEBI" id="CHEBI:15377"/>
        <dbReference type="ChEBI" id="CHEBI:43474"/>
        <dbReference type="ChEBI" id="CHEBI:57798"/>
        <dbReference type="ChEBI" id="CHEBI:58130"/>
        <dbReference type="EC" id="3.1.3.62"/>
    </reaction>
    <physiologicalReaction direction="left-to-right" evidence="12">
        <dbReference type="Rhea" id="RHEA:16990"/>
    </physiologicalReaction>
</comment>
<feature type="chain" id="PRO_5046146855" description="Multiple inositol polyphosphate phosphatase 1" evidence="14">
    <location>
        <begin position="26"/>
        <end position="535"/>
    </location>
</feature>
<evidence type="ECO:0000256" key="8">
    <source>
        <dbReference type="ARBA" id="ARBA00023136"/>
    </source>
</evidence>
<protein>
    <recommendedName>
        <fullName evidence="5">Multiple inositol polyphosphate phosphatase 1</fullName>
        <ecNumber evidence="4">3.1.3.62</ecNumber>
        <ecNumber evidence="3">3.1.3.80</ecNumber>
    </recommendedName>
    <alternativeName>
        <fullName evidence="9">2,3-bisphosphoglycerate 3-phosphatase</fullName>
    </alternativeName>
</protein>
<evidence type="ECO:0000313" key="16">
    <source>
        <dbReference type="Proteomes" id="UP000650424"/>
    </source>
</evidence>
<evidence type="ECO:0000256" key="9">
    <source>
        <dbReference type="ARBA" id="ARBA00031642"/>
    </source>
</evidence>
<organism evidence="15 16">
    <name type="scientific">Undibacterium hunanense</name>
    <dbReference type="NCBI Taxonomy" id="2762292"/>
    <lineage>
        <taxon>Bacteria</taxon>
        <taxon>Pseudomonadati</taxon>
        <taxon>Pseudomonadota</taxon>
        <taxon>Betaproteobacteria</taxon>
        <taxon>Burkholderiales</taxon>
        <taxon>Oxalobacteraceae</taxon>
        <taxon>Undibacterium</taxon>
    </lineage>
</organism>
<comment type="caution">
    <text evidence="15">The sequence shown here is derived from an EMBL/GenBank/DDBJ whole genome shotgun (WGS) entry which is preliminary data.</text>
</comment>
<comment type="catalytic activity">
    <reaction evidence="13">
        <text>(2R)-2,3-bisphosphoglycerate + H2O = (2R)-2-phosphoglycerate + phosphate</text>
        <dbReference type="Rhea" id="RHEA:27381"/>
        <dbReference type="ChEBI" id="CHEBI:15377"/>
        <dbReference type="ChEBI" id="CHEBI:43474"/>
        <dbReference type="ChEBI" id="CHEBI:58248"/>
        <dbReference type="ChEBI" id="CHEBI:58289"/>
        <dbReference type="EC" id="3.1.3.80"/>
    </reaction>
    <physiologicalReaction direction="left-to-right" evidence="13">
        <dbReference type="Rhea" id="RHEA:27382"/>
    </physiologicalReaction>
</comment>
<evidence type="ECO:0000256" key="10">
    <source>
        <dbReference type="ARBA" id="ARBA00043668"/>
    </source>
</evidence>
<dbReference type="EC" id="3.1.3.80" evidence="3"/>
<evidence type="ECO:0000256" key="13">
    <source>
        <dbReference type="ARBA" id="ARBA00043832"/>
    </source>
</evidence>
<keyword evidence="6 14" id="KW-0732">Signal</keyword>